<reference evidence="1 3" key="1">
    <citation type="journal article" date="2021" name="G3 (Bethesda)">
        <title>Genomic diversity, chromosomal rearrangements, and interspecies hybridization in the ogataea polymorpha species complex.</title>
        <authorList>
            <person name="Hanson S.J."/>
            <person name="Cinneide E.O."/>
            <person name="Salzberg L.I."/>
            <person name="Wolfe K.H."/>
            <person name="McGowan J."/>
            <person name="Fitzpatrick D.A."/>
            <person name="Matlin K."/>
        </authorList>
    </citation>
    <scope>NUCLEOTIDE SEQUENCE</scope>
    <source>
        <strain evidence="2">81-436-3</strain>
        <strain evidence="1">83-405-1</strain>
    </source>
</reference>
<organism evidence="1 4">
    <name type="scientific">Ogataea haglerorum</name>
    <dbReference type="NCBI Taxonomy" id="1937702"/>
    <lineage>
        <taxon>Eukaryota</taxon>
        <taxon>Fungi</taxon>
        <taxon>Dikarya</taxon>
        <taxon>Ascomycota</taxon>
        <taxon>Saccharomycotina</taxon>
        <taxon>Pichiomycetes</taxon>
        <taxon>Pichiales</taxon>
        <taxon>Pichiaceae</taxon>
        <taxon>Ogataea</taxon>
    </lineage>
</organism>
<proteinExistence type="predicted"/>
<keyword evidence="3" id="KW-1185">Reference proteome</keyword>
<dbReference type="EMBL" id="JAHLUN010000025">
    <property type="protein sequence ID" value="KAG7761621.1"/>
    <property type="molecule type" value="Genomic_DNA"/>
</dbReference>
<name>A0AAN6D1B7_9ASCO</name>
<dbReference type="AlphaFoldDB" id="A0AAN6D1B7"/>
<comment type="caution">
    <text evidence="1">The sequence shown here is derived from an EMBL/GenBank/DDBJ whole genome shotgun (WGS) entry which is preliminary data.</text>
</comment>
<evidence type="ECO:0000313" key="3">
    <source>
        <dbReference type="Proteomes" id="UP000697297"/>
    </source>
</evidence>
<sequence length="359" mass="41882">MIKWFRPSIDLVQDFRLLRGPRKVGCLYHTLKVNQKDSKPEQKQSKSLVNDLMDLLEKPIHKRDIDQHVENKLTMVKSIESFEKDHYQRILRELTSVLQPLKISSNQHQPISACHSLLLSEVKAVNQYIRKLRKQSDLVFVADYLLAHGRLNTTFLASLVFKMNRATLKSFISTTINDCRFTSLDKSLLCKAYVIFCYRSRQLQMMTLSDHLIKQHLSSLWLPCIRSEQFTNAKYLRNLMSILMEALDENDLLSIVKSTKSMHMAYVLWELKPNRYRDIKEAFIGSSHHPSSNRNLSPHQKLILYLLSNPGVYQDHQLQIKLNELSRRHRLSYGECLSENSFLESLKSIIASQNTVFFG</sequence>
<evidence type="ECO:0000313" key="4">
    <source>
        <dbReference type="Proteomes" id="UP000738402"/>
    </source>
</evidence>
<evidence type="ECO:0000313" key="2">
    <source>
        <dbReference type="EMBL" id="KAG7761621.1"/>
    </source>
</evidence>
<accession>A0AAN6D1B7</accession>
<evidence type="ECO:0000313" key="1">
    <source>
        <dbReference type="EMBL" id="KAG7723768.1"/>
    </source>
</evidence>
<dbReference type="Proteomes" id="UP000738402">
    <property type="component" value="Unassembled WGS sequence"/>
</dbReference>
<dbReference type="EMBL" id="JAHLUH010000025">
    <property type="protein sequence ID" value="KAG7723768.1"/>
    <property type="molecule type" value="Genomic_DNA"/>
</dbReference>
<dbReference type="Proteomes" id="UP000697297">
    <property type="component" value="Unassembled WGS sequence"/>
</dbReference>
<gene>
    <name evidence="1" type="ORF">KL933_005380</name>
    <name evidence="2" type="ORF">KL946_005376</name>
</gene>
<protein>
    <submittedName>
        <fullName evidence="1">Uncharacterized protein</fullName>
    </submittedName>
</protein>